<evidence type="ECO:0000256" key="3">
    <source>
        <dbReference type="ARBA" id="ARBA00023136"/>
    </source>
</evidence>
<dbReference type="InterPro" id="IPR003599">
    <property type="entry name" value="Ig_sub"/>
</dbReference>
<dbReference type="AlphaFoldDB" id="A0A8V1APN5"/>
<dbReference type="FunCoup" id="A0A8V1APN5">
    <property type="interactions" value="117"/>
</dbReference>
<evidence type="ECO:0000313" key="8">
    <source>
        <dbReference type="Ensembl" id="ENSGALP00010044402.1"/>
    </source>
</evidence>
<dbReference type="SMART" id="SM00409">
    <property type="entry name" value="IG"/>
    <property type="match status" value="1"/>
</dbReference>
<dbReference type="GO" id="GO:0005886">
    <property type="term" value="C:plasma membrane"/>
    <property type="evidence" value="ECO:0000318"/>
    <property type="project" value="GO_Central"/>
</dbReference>
<name>A0A8V1APN5_CHICK</name>
<feature type="compositionally biased region" description="Low complexity" evidence="4">
    <location>
        <begin position="127"/>
        <end position="140"/>
    </location>
</feature>
<dbReference type="InterPro" id="IPR036179">
    <property type="entry name" value="Ig-like_dom_sf"/>
</dbReference>
<feature type="signal peptide" evidence="6">
    <location>
        <begin position="1"/>
        <end position="19"/>
    </location>
</feature>
<dbReference type="Ensembl" id="ENSGALT00010071712.1">
    <property type="protein sequence ID" value="ENSGALP00010044402.1"/>
    <property type="gene ID" value="ENSGALG00010029660.1"/>
</dbReference>
<dbReference type="GeneTree" id="ENSGT00940000159622"/>
<dbReference type="SUPFAM" id="SSF48726">
    <property type="entry name" value="Immunoglobulin"/>
    <property type="match status" value="1"/>
</dbReference>
<dbReference type="CTD" id="146894"/>
<sequence>MRLLLLLLCCAALCHPGWAVRGPGTVEGYIGGSLSVSCSYQEGYEMKPKFWCYPGTVRSCSHDIVITSEKEPGVKQGRTSIWDNRTQRVFTVTMKDLTARDHGTYRCGVRTDLLRWDVTDTVRVIVSSGPKSKPSASPSAWTVPPDPISGPTWTSPQQETAKQTARPTSPEDLSEEQLDVVTGILIPCIAVVLFFLALAAAVLVILSWKRKKALAGAPIEMGSTRGTANAEVLQYADISHAGEEQSHLYSNIGAAPVSPQAATEYSEVKKPGQNLEGNTETLNTQVSRIPLEEQEQLYTNVVPRRQRAAQ</sequence>
<evidence type="ECO:0000256" key="4">
    <source>
        <dbReference type="SAM" id="MobiDB-lite"/>
    </source>
</evidence>
<accession>A0A8V1APN5</accession>
<evidence type="ECO:0000259" key="7">
    <source>
        <dbReference type="SMART" id="SM00409"/>
    </source>
</evidence>
<dbReference type="CDD" id="cd05716">
    <property type="entry name" value="IgV_pIgR_like"/>
    <property type="match status" value="1"/>
</dbReference>
<organism evidence="8 9">
    <name type="scientific">Gallus gallus</name>
    <name type="common">Chicken</name>
    <dbReference type="NCBI Taxonomy" id="9031"/>
    <lineage>
        <taxon>Eukaryota</taxon>
        <taxon>Metazoa</taxon>
        <taxon>Chordata</taxon>
        <taxon>Craniata</taxon>
        <taxon>Vertebrata</taxon>
        <taxon>Euteleostomi</taxon>
        <taxon>Archelosauria</taxon>
        <taxon>Archosauria</taxon>
        <taxon>Dinosauria</taxon>
        <taxon>Saurischia</taxon>
        <taxon>Theropoda</taxon>
        <taxon>Coelurosauria</taxon>
        <taxon>Aves</taxon>
        <taxon>Neognathae</taxon>
        <taxon>Galloanserae</taxon>
        <taxon>Galliformes</taxon>
        <taxon>Phasianidae</taxon>
        <taxon>Phasianinae</taxon>
        <taxon>Gallus</taxon>
    </lineage>
</organism>
<keyword evidence="9" id="KW-1185">Reference proteome</keyword>
<evidence type="ECO:0000313" key="9">
    <source>
        <dbReference type="Proteomes" id="UP000000539"/>
    </source>
</evidence>
<dbReference type="InterPro" id="IPR013783">
    <property type="entry name" value="Ig-like_fold"/>
</dbReference>
<gene>
    <name evidence="8" type="primary">CD300LG</name>
</gene>
<feature type="compositionally biased region" description="Polar residues" evidence="4">
    <location>
        <begin position="151"/>
        <end position="167"/>
    </location>
</feature>
<dbReference type="Pfam" id="PF07686">
    <property type="entry name" value="V-set"/>
    <property type="match status" value="1"/>
</dbReference>
<dbReference type="GeneID" id="422107"/>
<dbReference type="Proteomes" id="UP000000539">
    <property type="component" value="Chromosome 18"/>
</dbReference>
<feature type="region of interest" description="Disordered" evidence="4">
    <location>
        <begin position="127"/>
        <end position="174"/>
    </location>
</feature>
<reference evidence="8" key="3">
    <citation type="submission" date="2025-09" db="UniProtKB">
        <authorList>
            <consortium name="Ensembl"/>
        </authorList>
    </citation>
    <scope>IDENTIFICATION</scope>
    <source>
        <strain evidence="8">broiler</strain>
    </source>
</reference>
<dbReference type="OrthoDB" id="8920197at2759"/>
<keyword evidence="5" id="KW-1133">Transmembrane helix</keyword>
<dbReference type="Gene3D" id="2.60.40.10">
    <property type="entry name" value="Immunoglobulins"/>
    <property type="match status" value="1"/>
</dbReference>
<comment type="subcellular location">
    <subcellularLocation>
        <location evidence="1">Membrane</location>
    </subcellularLocation>
</comment>
<evidence type="ECO:0000256" key="2">
    <source>
        <dbReference type="ARBA" id="ARBA00022692"/>
    </source>
</evidence>
<reference evidence="8" key="1">
    <citation type="submission" date="2020-11" db="EMBL/GenBank/DDBJ databases">
        <title>Gallus gallus (Chicken) genome, bGalGal1, GRCg7b, maternal haplotype autosomes + Z &amp; W.</title>
        <authorList>
            <person name="Warren W."/>
            <person name="Formenti G."/>
            <person name="Fedrigo O."/>
            <person name="Haase B."/>
            <person name="Mountcastle J."/>
            <person name="Balacco J."/>
            <person name="Tracey A."/>
            <person name="Schneider V."/>
            <person name="Okimoto R."/>
            <person name="Cheng H."/>
            <person name="Hawken R."/>
            <person name="Howe K."/>
            <person name="Jarvis E.D."/>
        </authorList>
    </citation>
    <scope>NUCLEOTIDE SEQUENCE [LARGE SCALE GENOMIC DNA]</scope>
    <source>
        <strain evidence="8">Broiler</strain>
    </source>
</reference>
<dbReference type="GO" id="GO:0004888">
    <property type="term" value="F:transmembrane signaling receptor activity"/>
    <property type="evidence" value="ECO:0000318"/>
    <property type="project" value="GO_Central"/>
</dbReference>
<dbReference type="GO" id="GO:0007165">
    <property type="term" value="P:signal transduction"/>
    <property type="evidence" value="ECO:0000318"/>
    <property type="project" value="GO_Central"/>
</dbReference>
<protein>
    <submittedName>
        <fullName evidence="8">CD300 molecule like family member g</fullName>
    </submittedName>
</protein>
<evidence type="ECO:0000256" key="1">
    <source>
        <dbReference type="ARBA" id="ARBA00004370"/>
    </source>
</evidence>
<dbReference type="InterPro" id="IPR013106">
    <property type="entry name" value="Ig_V-set"/>
</dbReference>
<evidence type="ECO:0000256" key="6">
    <source>
        <dbReference type="SAM" id="SignalP"/>
    </source>
</evidence>
<keyword evidence="2 5" id="KW-0812">Transmembrane</keyword>
<dbReference type="RefSeq" id="NP_001384330.1">
    <property type="nucleotide sequence ID" value="NM_001397401.1"/>
</dbReference>
<dbReference type="InterPro" id="IPR050671">
    <property type="entry name" value="CD300_family_receptors"/>
</dbReference>
<evidence type="ECO:0000256" key="5">
    <source>
        <dbReference type="SAM" id="Phobius"/>
    </source>
</evidence>
<keyword evidence="3 5" id="KW-0472">Membrane</keyword>
<dbReference type="PANTHER" id="PTHR11860:SF87">
    <property type="entry name" value="CMRF35-LIKE MOLECULE 8"/>
    <property type="match status" value="1"/>
</dbReference>
<feature type="transmembrane region" description="Helical" evidence="5">
    <location>
        <begin position="184"/>
        <end position="206"/>
    </location>
</feature>
<feature type="chain" id="PRO_5036489321" evidence="6">
    <location>
        <begin position="20"/>
        <end position="310"/>
    </location>
</feature>
<feature type="domain" description="Immunoglobulin" evidence="7">
    <location>
        <begin position="23"/>
        <end position="127"/>
    </location>
</feature>
<reference evidence="8" key="2">
    <citation type="submission" date="2025-08" db="UniProtKB">
        <authorList>
            <consortium name="Ensembl"/>
        </authorList>
    </citation>
    <scope>IDENTIFICATION</scope>
    <source>
        <strain evidence="8">broiler</strain>
    </source>
</reference>
<dbReference type="SMR" id="A0A8V1APN5"/>
<proteinExistence type="predicted"/>
<dbReference type="PANTHER" id="PTHR11860">
    <property type="entry name" value="POLYMERIC-IMMUNOGLOBULIN RECEPTOR"/>
    <property type="match status" value="1"/>
</dbReference>
<keyword evidence="6" id="KW-0732">Signal</keyword>